<protein>
    <submittedName>
        <fullName evidence="1">Uncharacterized protein</fullName>
    </submittedName>
</protein>
<reference evidence="1" key="1">
    <citation type="submission" date="2019-03" db="EMBL/GenBank/DDBJ databases">
        <authorList>
            <person name="Mank J."/>
            <person name="Almeida P."/>
        </authorList>
    </citation>
    <scope>NUCLEOTIDE SEQUENCE</scope>
    <source>
        <strain evidence="1">78183</strain>
    </source>
</reference>
<dbReference type="EMBL" id="CAADRP010000391">
    <property type="protein sequence ID" value="VFU27743.1"/>
    <property type="molecule type" value="Genomic_DNA"/>
</dbReference>
<sequence>MRRRSGLGSERESELEHDFESILMLSIGTRCQQPGLQSIDLYDGHGDLTILLPASHIKYKLFHQY</sequence>
<dbReference type="AlphaFoldDB" id="A0A6N2KJ42"/>
<proteinExistence type="predicted"/>
<accession>A0A6N2KJ42</accession>
<name>A0A6N2KJ42_SALVM</name>
<evidence type="ECO:0000313" key="1">
    <source>
        <dbReference type="EMBL" id="VFU27743.1"/>
    </source>
</evidence>
<gene>
    <name evidence="1" type="ORF">SVIM_LOCUS86158</name>
</gene>
<organism evidence="1">
    <name type="scientific">Salix viminalis</name>
    <name type="common">Common osier</name>
    <name type="synonym">Basket willow</name>
    <dbReference type="NCBI Taxonomy" id="40686"/>
    <lineage>
        <taxon>Eukaryota</taxon>
        <taxon>Viridiplantae</taxon>
        <taxon>Streptophyta</taxon>
        <taxon>Embryophyta</taxon>
        <taxon>Tracheophyta</taxon>
        <taxon>Spermatophyta</taxon>
        <taxon>Magnoliopsida</taxon>
        <taxon>eudicotyledons</taxon>
        <taxon>Gunneridae</taxon>
        <taxon>Pentapetalae</taxon>
        <taxon>rosids</taxon>
        <taxon>fabids</taxon>
        <taxon>Malpighiales</taxon>
        <taxon>Salicaceae</taxon>
        <taxon>Saliceae</taxon>
        <taxon>Salix</taxon>
    </lineage>
</organism>